<name>A0A022RDS1_ERYGU</name>
<dbReference type="AlphaFoldDB" id="A0A022RDS1"/>
<dbReference type="OrthoDB" id="2013327at2759"/>
<dbReference type="eggNOG" id="ENOG502RY1P">
    <property type="taxonomic scope" value="Eukaryota"/>
</dbReference>
<dbReference type="KEGG" id="egt:105956648"/>
<keyword evidence="2" id="KW-1185">Reference proteome</keyword>
<dbReference type="PANTHER" id="PTHR48167:SF2">
    <property type="entry name" value="EXPRESSED PROTEIN"/>
    <property type="match status" value="1"/>
</dbReference>
<sequence>MSKLIRAAMKLSRLMETARPNPRLPSTFFISPKLFSTEASEPILGSTNDQFLRTPPTGLVYGKLTSITKHTTKSDIINLLEGCNLNLENLKVEYGRSYLPVSMMVEFPSRTVFDAAIRAISRKGRLYNLTKVDKSDWDTHAPYDGKAILLHGIPRNALMDDVERTLSGCLYDSSSVQMFVRPTSQGPIRMALVRFPSQALAMHAYITKNRGFCLNNQITVQILY</sequence>
<accession>A0A022RDS1</accession>
<evidence type="ECO:0000313" key="1">
    <source>
        <dbReference type="EMBL" id="EYU38497.1"/>
    </source>
</evidence>
<evidence type="ECO:0000313" key="2">
    <source>
        <dbReference type="Proteomes" id="UP000030748"/>
    </source>
</evidence>
<organism evidence="1 2">
    <name type="scientific">Erythranthe guttata</name>
    <name type="common">Yellow monkey flower</name>
    <name type="synonym">Mimulus guttatus</name>
    <dbReference type="NCBI Taxonomy" id="4155"/>
    <lineage>
        <taxon>Eukaryota</taxon>
        <taxon>Viridiplantae</taxon>
        <taxon>Streptophyta</taxon>
        <taxon>Embryophyta</taxon>
        <taxon>Tracheophyta</taxon>
        <taxon>Spermatophyta</taxon>
        <taxon>Magnoliopsida</taxon>
        <taxon>eudicotyledons</taxon>
        <taxon>Gunneridae</taxon>
        <taxon>Pentapetalae</taxon>
        <taxon>asterids</taxon>
        <taxon>lamiids</taxon>
        <taxon>Lamiales</taxon>
        <taxon>Phrymaceae</taxon>
        <taxon>Erythranthe</taxon>
    </lineage>
</organism>
<dbReference type="STRING" id="4155.A0A022RDS1"/>
<dbReference type="PhylomeDB" id="A0A022RDS1"/>
<protein>
    <submittedName>
        <fullName evidence="1">Uncharacterized protein</fullName>
    </submittedName>
</protein>
<proteinExistence type="predicted"/>
<reference evidence="1 2" key="1">
    <citation type="journal article" date="2013" name="Proc. Natl. Acad. Sci. U.S.A.">
        <title>Fine-scale variation in meiotic recombination in Mimulus inferred from population shotgun sequencing.</title>
        <authorList>
            <person name="Hellsten U."/>
            <person name="Wright K.M."/>
            <person name="Jenkins J."/>
            <person name="Shu S."/>
            <person name="Yuan Y."/>
            <person name="Wessler S.R."/>
            <person name="Schmutz J."/>
            <person name="Willis J.H."/>
            <person name="Rokhsar D.S."/>
        </authorList>
    </citation>
    <scope>NUCLEOTIDE SEQUENCE [LARGE SCALE GENOMIC DNA]</scope>
    <source>
        <strain evidence="2">cv. DUN x IM62</strain>
    </source>
</reference>
<dbReference type="PANTHER" id="PTHR48167">
    <property type="entry name" value="EXPRESSED PROTEIN"/>
    <property type="match status" value="1"/>
</dbReference>
<gene>
    <name evidence="1" type="ORF">MIMGU_mgv1a013304mg</name>
</gene>
<dbReference type="OMA" id="RADRSQW"/>
<dbReference type="Proteomes" id="UP000030748">
    <property type="component" value="Unassembled WGS sequence"/>
</dbReference>
<dbReference type="EMBL" id="KI630480">
    <property type="protein sequence ID" value="EYU38497.1"/>
    <property type="molecule type" value="Genomic_DNA"/>
</dbReference>